<feature type="region of interest" description="Disordered" evidence="1">
    <location>
        <begin position="419"/>
        <end position="441"/>
    </location>
</feature>
<feature type="compositionally biased region" description="Low complexity" evidence="1">
    <location>
        <begin position="163"/>
        <end position="177"/>
    </location>
</feature>
<comment type="caution">
    <text evidence="2">The sequence shown here is derived from an EMBL/GenBank/DDBJ whole genome shotgun (WGS) entry which is preliminary data.</text>
</comment>
<feature type="compositionally biased region" description="Basic and acidic residues" evidence="1">
    <location>
        <begin position="199"/>
        <end position="216"/>
    </location>
</feature>
<proteinExistence type="predicted"/>
<protein>
    <submittedName>
        <fullName evidence="2">Uncharacterized protein</fullName>
    </submittedName>
</protein>
<reference evidence="2 3" key="1">
    <citation type="submission" date="2023-01" db="EMBL/GenBank/DDBJ databases">
        <title>Analysis of 21 Apiospora genomes using comparative genomics revels a genus with tremendous synthesis potential of carbohydrate active enzymes and secondary metabolites.</title>
        <authorList>
            <person name="Sorensen T."/>
        </authorList>
    </citation>
    <scope>NUCLEOTIDE SEQUENCE [LARGE SCALE GENOMIC DNA]</scope>
    <source>
        <strain evidence="2 3">CBS 33761</strain>
    </source>
</reference>
<feature type="region of interest" description="Disordered" evidence="1">
    <location>
        <begin position="258"/>
        <end position="283"/>
    </location>
</feature>
<evidence type="ECO:0000256" key="1">
    <source>
        <dbReference type="SAM" id="MobiDB-lite"/>
    </source>
</evidence>
<evidence type="ECO:0000313" key="2">
    <source>
        <dbReference type="EMBL" id="KAK8055572.1"/>
    </source>
</evidence>
<feature type="compositionally biased region" description="Acidic residues" evidence="1">
    <location>
        <begin position="546"/>
        <end position="559"/>
    </location>
</feature>
<gene>
    <name evidence="2" type="ORF">PG993_000799</name>
</gene>
<feature type="region of interest" description="Disordered" evidence="1">
    <location>
        <begin position="491"/>
        <end position="592"/>
    </location>
</feature>
<dbReference type="Proteomes" id="UP001444661">
    <property type="component" value="Unassembled WGS sequence"/>
</dbReference>
<accession>A0ABR1U9K9</accession>
<feature type="region of interest" description="Disordered" evidence="1">
    <location>
        <begin position="321"/>
        <end position="348"/>
    </location>
</feature>
<name>A0ABR1U9K9_9PEZI</name>
<feature type="compositionally biased region" description="Basic and acidic residues" evidence="1">
    <location>
        <begin position="79"/>
        <end position="103"/>
    </location>
</feature>
<feature type="region of interest" description="Disordered" evidence="1">
    <location>
        <begin position="79"/>
        <end position="125"/>
    </location>
</feature>
<feature type="compositionally biased region" description="Basic residues" evidence="1">
    <location>
        <begin position="563"/>
        <end position="576"/>
    </location>
</feature>
<feature type="region of interest" description="Disordered" evidence="1">
    <location>
        <begin position="1"/>
        <end position="36"/>
    </location>
</feature>
<feature type="compositionally biased region" description="Low complexity" evidence="1">
    <location>
        <begin position="504"/>
        <end position="524"/>
    </location>
</feature>
<organism evidence="2 3">
    <name type="scientific">Apiospora rasikravindrae</name>
    <dbReference type="NCBI Taxonomy" id="990691"/>
    <lineage>
        <taxon>Eukaryota</taxon>
        <taxon>Fungi</taxon>
        <taxon>Dikarya</taxon>
        <taxon>Ascomycota</taxon>
        <taxon>Pezizomycotina</taxon>
        <taxon>Sordariomycetes</taxon>
        <taxon>Xylariomycetidae</taxon>
        <taxon>Amphisphaeriales</taxon>
        <taxon>Apiosporaceae</taxon>
        <taxon>Apiospora</taxon>
    </lineage>
</organism>
<feature type="compositionally biased region" description="Basic and acidic residues" evidence="1">
    <location>
        <begin position="419"/>
        <end position="434"/>
    </location>
</feature>
<sequence>MAEKGSSAGDGGGDGEIRHGNGDYNLPDFVGQPNAPQRLELQRLADKQEMEQKDLEAQQAQALASSQLFPMELTRLLEQHEVGRRRQRERHQEEQQRLREHQQQRSPHHPRLQFPWPPLYEEIHQPPSLSAGLRTNAGVGQRWKAPFVGSPLRSTTNADAVASPTTSTTRTLTPPSEETQKDNNQKEGEGNQPAKNSKARREGEKRRERQAEIREWQGEVPPIESIVVKPEDSYIPEYFLPHGPLNAASEENQRACPSRWTPRIPRTPLESKVTPPPTRAEWDQRPVTYYNDGTPHPRPGEVLPLPPPLRKSKALEANHGSLRATEVRETRNPQPGTHPIHPGGLSAQVPPGTINSNRRHGVNMNAGIFNSYQPTSHERGYHRDSVPYYSQQPAERYYNNSDFHHPQPTRMHNIAYGPHERPLNAVDNDDRPMNSHDNYNAYPTPYASAAYHAPPRYGNEDGLELLSSVAAAQPPASSLPSLPQSLQQHSYYRTGTTTPPPSSPLSAPTSGRNITLSQLQYLGQGPPPPSAPAPRTRLGTPRPQVDNDETEVEDEDEEEQIRRSKRMQQRRRGRRHGSSDCTPLPDSDGDDN</sequence>
<dbReference type="EMBL" id="JAQQWK010000001">
    <property type="protein sequence ID" value="KAK8055572.1"/>
    <property type="molecule type" value="Genomic_DNA"/>
</dbReference>
<feature type="compositionally biased region" description="Basic and acidic residues" evidence="1">
    <location>
        <begin position="178"/>
        <end position="189"/>
    </location>
</feature>
<keyword evidence="3" id="KW-1185">Reference proteome</keyword>
<evidence type="ECO:0000313" key="3">
    <source>
        <dbReference type="Proteomes" id="UP001444661"/>
    </source>
</evidence>
<feature type="region of interest" description="Disordered" evidence="1">
    <location>
        <begin position="147"/>
        <end position="216"/>
    </location>
</feature>